<organism evidence="12 13">
    <name type="scientific">Tichowtungia aerotolerans</name>
    <dbReference type="NCBI Taxonomy" id="2697043"/>
    <lineage>
        <taxon>Bacteria</taxon>
        <taxon>Pseudomonadati</taxon>
        <taxon>Kiritimatiellota</taxon>
        <taxon>Tichowtungiia</taxon>
        <taxon>Tichowtungiales</taxon>
        <taxon>Tichowtungiaceae</taxon>
        <taxon>Tichowtungia</taxon>
    </lineage>
</organism>
<dbReference type="Gene3D" id="3.90.25.10">
    <property type="entry name" value="UDP-galactose 4-epimerase, domain 1"/>
    <property type="match status" value="1"/>
</dbReference>
<dbReference type="KEGG" id="taer:GT409_09100"/>
<dbReference type="CDD" id="cd05247">
    <property type="entry name" value="UDP_G4E_1_SDR_e"/>
    <property type="match status" value="1"/>
</dbReference>
<evidence type="ECO:0000256" key="5">
    <source>
        <dbReference type="ARBA" id="ARBA00013189"/>
    </source>
</evidence>
<gene>
    <name evidence="12" type="primary">galE</name>
    <name evidence="12" type="ORF">GT409_09100</name>
</gene>
<dbReference type="GO" id="GO:0003978">
    <property type="term" value="F:UDP-glucose 4-epimerase activity"/>
    <property type="evidence" value="ECO:0007669"/>
    <property type="project" value="UniProtKB-UniRule"/>
</dbReference>
<evidence type="ECO:0000256" key="6">
    <source>
        <dbReference type="ARBA" id="ARBA00018569"/>
    </source>
</evidence>
<comment type="pathway">
    <text evidence="3 10">Carbohydrate metabolism; galactose metabolism.</text>
</comment>
<dbReference type="Proteomes" id="UP000464954">
    <property type="component" value="Chromosome"/>
</dbReference>
<evidence type="ECO:0000256" key="2">
    <source>
        <dbReference type="ARBA" id="ARBA00001911"/>
    </source>
</evidence>
<dbReference type="InterPro" id="IPR036291">
    <property type="entry name" value="NAD(P)-bd_dom_sf"/>
</dbReference>
<evidence type="ECO:0000256" key="4">
    <source>
        <dbReference type="ARBA" id="ARBA00007637"/>
    </source>
</evidence>
<dbReference type="NCBIfam" id="TIGR01179">
    <property type="entry name" value="galE"/>
    <property type="match status" value="1"/>
</dbReference>
<dbReference type="InterPro" id="IPR001509">
    <property type="entry name" value="Epimerase_deHydtase"/>
</dbReference>
<sequence>MKVLVAGGAGYIGSVTTEMLCDAGHEVSVFDNLERGHRAAIDPRAQFIQGDLRRPETIEAALKESGAEAVIHFAAYIEVGESMRDPLPFFENNVSGSLNLMKAMVAAGCKKLIFSSTCATYGTPEKMPMDETLPQKPESVYGESKLLCEKIFQWAEQIHGVECVFLRYFNACGATEKYGEDHSPETHLIPLILQVPLGQREKIFIFGDDYDTPDGTCIRDYIHIRDLAQAHILALKPGISGAFNLGNGDGYSVKEVIDVAREVTGHPIPADLEPRRAGDCTRLISDSAKAREILGWKPEYADLRSIVESAWNWHQSHPAGYGDRSE</sequence>
<dbReference type="FunFam" id="3.90.25.10:FF:000028">
    <property type="entry name" value="UDP-glucose 4-epimerase GalE"/>
    <property type="match status" value="1"/>
</dbReference>
<accession>A0A6P1M6X5</accession>
<keyword evidence="7 10" id="KW-0520">NAD</keyword>
<feature type="domain" description="NAD-dependent epimerase/dehydratase" evidence="11">
    <location>
        <begin position="3"/>
        <end position="246"/>
    </location>
</feature>
<dbReference type="SUPFAM" id="SSF51735">
    <property type="entry name" value="NAD(P)-binding Rossmann-fold domains"/>
    <property type="match status" value="1"/>
</dbReference>
<dbReference type="InterPro" id="IPR005886">
    <property type="entry name" value="UDP_G4E"/>
</dbReference>
<dbReference type="PANTHER" id="PTHR43725">
    <property type="entry name" value="UDP-GLUCOSE 4-EPIMERASE"/>
    <property type="match status" value="1"/>
</dbReference>
<comment type="subunit">
    <text evidence="10">Homodimer.</text>
</comment>
<evidence type="ECO:0000256" key="10">
    <source>
        <dbReference type="RuleBase" id="RU366046"/>
    </source>
</evidence>
<evidence type="ECO:0000256" key="9">
    <source>
        <dbReference type="ARBA" id="ARBA00023277"/>
    </source>
</evidence>
<proteinExistence type="inferred from homology"/>
<reference evidence="12 13" key="1">
    <citation type="submission" date="2020-01" db="EMBL/GenBank/DDBJ databases">
        <title>Ponticoccus aerotolerans gen. nov., sp. nov., an anaerobic bacterium and proposal of Ponticoccusceae fam. nov., Ponticoccusles ord. nov. and Ponticoccuse classis nov. in the phylum Kiritimatiellaeota.</title>
        <authorList>
            <person name="Zhou L.Y."/>
            <person name="Du Z.J."/>
        </authorList>
    </citation>
    <scope>NUCLEOTIDE SEQUENCE [LARGE SCALE GENOMIC DNA]</scope>
    <source>
        <strain evidence="12 13">S-5007</strain>
    </source>
</reference>
<evidence type="ECO:0000259" key="11">
    <source>
        <dbReference type="Pfam" id="PF01370"/>
    </source>
</evidence>
<dbReference type="PANTHER" id="PTHR43725:SF53">
    <property type="entry name" value="UDP-ARABINOSE 4-EPIMERASE 1"/>
    <property type="match status" value="1"/>
</dbReference>
<keyword evidence="9 10" id="KW-0119">Carbohydrate metabolism</keyword>
<name>A0A6P1M6X5_9BACT</name>
<evidence type="ECO:0000256" key="8">
    <source>
        <dbReference type="ARBA" id="ARBA00023235"/>
    </source>
</evidence>
<evidence type="ECO:0000313" key="12">
    <source>
        <dbReference type="EMBL" id="QHI69607.1"/>
    </source>
</evidence>
<dbReference type="Pfam" id="PF01370">
    <property type="entry name" value="Epimerase"/>
    <property type="match status" value="1"/>
</dbReference>
<evidence type="ECO:0000256" key="1">
    <source>
        <dbReference type="ARBA" id="ARBA00000083"/>
    </source>
</evidence>
<dbReference type="UniPathway" id="UPA00214"/>
<dbReference type="RefSeq" id="WP_160628789.1">
    <property type="nucleotide sequence ID" value="NZ_CP047593.1"/>
</dbReference>
<dbReference type="GO" id="GO:0033499">
    <property type="term" value="P:galactose catabolic process via UDP-galactose, Leloir pathway"/>
    <property type="evidence" value="ECO:0007669"/>
    <property type="project" value="TreeGrafter"/>
</dbReference>
<evidence type="ECO:0000313" key="13">
    <source>
        <dbReference type="Proteomes" id="UP000464954"/>
    </source>
</evidence>
<evidence type="ECO:0000256" key="7">
    <source>
        <dbReference type="ARBA" id="ARBA00023027"/>
    </source>
</evidence>
<comment type="similarity">
    <text evidence="4 10">Belongs to the NAD(P)-dependent epimerase/dehydratase family.</text>
</comment>
<comment type="cofactor">
    <cofactor evidence="2 10">
        <name>NAD(+)</name>
        <dbReference type="ChEBI" id="CHEBI:57540"/>
    </cofactor>
</comment>
<keyword evidence="8 10" id="KW-0413">Isomerase</keyword>
<dbReference type="AlphaFoldDB" id="A0A6P1M6X5"/>
<keyword evidence="13" id="KW-1185">Reference proteome</keyword>
<evidence type="ECO:0000256" key="3">
    <source>
        <dbReference type="ARBA" id="ARBA00004947"/>
    </source>
</evidence>
<protein>
    <recommendedName>
        <fullName evidence="6 10">UDP-glucose 4-epimerase</fullName>
        <ecNumber evidence="5 10">5.1.3.2</ecNumber>
    </recommendedName>
</protein>
<comment type="catalytic activity">
    <reaction evidence="1 10">
        <text>UDP-alpha-D-glucose = UDP-alpha-D-galactose</text>
        <dbReference type="Rhea" id="RHEA:22168"/>
        <dbReference type="ChEBI" id="CHEBI:58885"/>
        <dbReference type="ChEBI" id="CHEBI:66914"/>
        <dbReference type="EC" id="5.1.3.2"/>
    </reaction>
</comment>
<dbReference type="EC" id="5.1.3.2" evidence="5 10"/>
<dbReference type="EMBL" id="CP047593">
    <property type="protein sequence ID" value="QHI69607.1"/>
    <property type="molecule type" value="Genomic_DNA"/>
</dbReference>
<dbReference type="Gene3D" id="3.40.50.720">
    <property type="entry name" value="NAD(P)-binding Rossmann-like Domain"/>
    <property type="match status" value="1"/>
</dbReference>